<dbReference type="Gene3D" id="2.30.110.50">
    <property type="match status" value="1"/>
</dbReference>
<sequence>MPTQSDLRFTFAIGEEPFEVVEFSLQEGLSEPFVLQAELASANPAIDFGAVLDRAALLTIWHGDMPVRYVHGAVSSFVQGETGFRRTRYSAVVEPRLARLALSSDWRIFQALTVP</sequence>
<dbReference type="AlphaFoldDB" id="A0ABD4YVF3"/>
<dbReference type="EMBL" id="JAOBZK010000020">
    <property type="protein sequence ID" value="MDH1179458.1"/>
    <property type="molecule type" value="Genomic_DNA"/>
</dbReference>
<dbReference type="SUPFAM" id="SSF69279">
    <property type="entry name" value="Phage tail proteins"/>
    <property type="match status" value="1"/>
</dbReference>
<protein>
    <submittedName>
        <fullName evidence="1">Contractile injection system protein, VgrG/Pvc8 family</fullName>
    </submittedName>
</protein>
<feature type="non-terminal residue" evidence="1">
    <location>
        <position position="115"/>
    </location>
</feature>
<accession>A0ABD4YVF3</accession>
<dbReference type="Proteomes" id="UP001158644">
    <property type="component" value="Unassembled WGS sequence"/>
</dbReference>
<gene>
    <name evidence="1" type="ORF">N5C72_15380</name>
</gene>
<name>A0ABD4YVF3_9BURK</name>
<organism evidence="1 2">
    <name type="scientific">Achromobacter mucicolens</name>
    <dbReference type="NCBI Taxonomy" id="1389922"/>
    <lineage>
        <taxon>Bacteria</taxon>
        <taxon>Pseudomonadati</taxon>
        <taxon>Pseudomonadota</taxon>
        <taxon>Betaproteobacteria</taxon>
        <taxon>Burkholderiales</taxon>
        <taxon>Alcaligenaceae</taxon>
        <taxon>Achromobacter</taxon>
    </lineage>
</organism>
<comment type="caution">
    <text evidence="1">The sequence shown here is derived from an EMBL/GenBank/DDBJ whole genome shotgun (WGS) entry which is preliminary data.</text>
</comment>
<reference evidence="1 2" key="1">
    <citation type="submission" date="2022-09" db="EMBL/GenBank/DDBJ databases">
        <title>Intensive care unit water sources are persistently colonized with multi-drug resistant bacteria and are the site of extensive horizontal gene transfer of antibiotic resistance genes.</title>
        <authorList>
            <person name="Diorio-Toth L."/>
        </authorList>
    </citation>
    <scope>NUCLEOTIDE SEQUENCE [LARGE SCALE GENOMIC DNA]</scope>
    <source>
        <strain evidence="1 2">GD03967</strain>
    </source>
</reference>
<dbReference type="RefSeq" id="WP_279991263.1">
    <property type="nucleotide sequence ID" value="NZ_JAOBZK010000020.1"/>
</dbReference>
<dbReference type="Pfam" id="PF05954">
    <property type="entry name" value="Phage_GPD"/>
    <property type="match status" value="1"/>
</dbReference>
<evidence type="ECO:0000313" key="2">
    <source>
        <dbReference type="Proteomes" id="UP001158644"/>
    </source>
</evidence>
<evidence type="ECO:0000313" key="1">
    <source>
        <dbReference type="EMBL" id="MDH1179458.1"/>
    </source>
</evidence>
<proteinExistence type="predicted"/>